<evidence type="ECO:0000313" key="1">
    <source>
        <dbReference type="EMBL" id="ASC72832.1"/>
    </source>
</evidence>
<keyword evidence="2" id="KW-1185">Reference proteome</keyword>
<gene>
    <name evidence="1" type="ORF">XM38_037910</name>
</gene>
<protein>
    <submittedName>
        <fullName evidence="1">Uncharacterized protein</fullName>
    </submittedName>
</protein>
<dbReference type="RefSeq" id="WP_088430610.1">
    <property type="nucleotide sequence ID" value="NZ_CP021983.2"/>
</dbReference>
<dbReference type="KEGG" id="hhg:XM38_037910"/>
<dbReference type="EMBL" id="CP021983">
    <property type="protein sequence ID" value="ASC72832.1"/>
    <property type="molecule type" value="Genomic_DNA"/>
</dbReference>
<accession>A0A1Z3HRF7</accession>
<dbReference type="AlphaFoldDB" id="A0A1Z3HRF7"/>
<sequence length="77" mass="8814">MAEVNQPEPHETPTEEAIEGIRQGLHEALSEQTIPLADMWKDIDVEMPERVSGLLKGEVGDTFFEPLPEEILREWEE</sequence>
<dbReference type="Proteomes" id="UP000191901">
    <property type="component" value="Chromosome"/>
</dbReference>
<dbReference type="OrthoDB" id="573320at2"/>
<reference evidence="1 2" key="1">
    <citation type="journal article" date="2016" name="Biochim. Biophys. Acta">
        <title>Characterization of red-shifted phycobilisomes isolated from the chlorophyll f-containing cyanobacterium Halomicronema hongdechloris.</title>
        <authorList>
            <person name="Li Y."/>
            <person name="Lin Y."/>
            <person name="Garvey C.J."/>
            <person name="Birch D."/>
            <person name="Corkery R.W."/>
            <person name="Loughlin P.C."/>
            <person name="Scheer H."/>
            <person name="Willows R.D."/>
            <person name="Chen M."/>
        </authorList>
    </citation>
    <scope>NUCLEOTIDE SEQUENCE [LARGE SCALE GENOMIC DNA]</scope>
    <source>
        <strain evidence="1 2">C2206</strain>
    </source>
</reference>
<evidence type="ECO:0000313" key="2">
    <source>
        <dbReference type="Proteomes" id="UP000191901"/>
    </source>
</evidence>
<organism evidence="1 2">
    <name type="scientific">Halomicronema hongdechloris C2206</name>
    <dbReference type="NCBI Taxonomy" id="1641165"/>
    <lineage>
        <taxon>Bacteria</taxon>
        <taxon>Bacillati</taxon>
        <taxon>Cyanobacteriota</taxon>
        <taxon>Cyanophyceae</taxon>
        <taxon>Nodosilineales</taxon>
        <taxon>Nodosilineaceae</taxon>
        <taxon>Halomicronema</taxon>
    </lineage>
</organism>
<proteinExistence type="predicted"/>
<name>A0A1Z3HRF7_9CYAN</name>